<comment type="subcellular location">
    <subcellularLocation>
        <location evidence="1">Membrane</location>
        <topology evidence="1">Single-pass type I membrane protein</topology>
    </subcellularLocation>
</comment>
<keyword evidence="9" id="KW-1185">Reference proteome</keyword>
<evidence type="ECO:0000259" key="7">
    <source>
        <dbReference type="Pfam" id="PF01034"/>
    </source>
</evidence>
<dbReference type="AlphaFoldDB" id="A0A8S3Z6N7"/>
<name>A0A8S3Z6N7_9EUPU</name>
<evidence type="ECO:0000256" key="5">
    <source>
        <dbReference type="SAM" id="MobiDB-lite"/>
    </source>
</evidence>
<organism evidence="8 9">
    <name type="scientific">Candidula unifasciata</name>
    <dbReference type="NCBI Taxonomy" id="100452"/>
    <lineage>
        <taxon>Eukaryota</taxon>
        <taxon>Metazoa</taxon>
        <taxon>Spiralia</taxon>
        <taxon>Lophotrochozoa</taxon>
        <taxon>Mollusca</taxon>
        <taxon>Gastropoda</taxon>
        <taxon>Heterobranchia</taxon>
        <taxon>Euthyneura</taxon>
        <taxon>Panpulmonata</taxon>
        <taxon>Eupulmonata</taxon>
        <taxon>Stylommatophora</taxon>
        <taxon>Helicina</taxon>
        <taxon>Helicoidea</taxon>
        <taxon>Geomitridae</taxon>
        <taxon>Candidula</taxon>
    </lineage>
</organism>
<evidence type="ECO:0000256" key="6">
    <source>
        <dbReference type="SAM" id="Phobius"/>
    </source>
</evidence>
<evidence type="ECO:0000256" key="4">
    <source>
        <dbReference type="ARBA" id="ARBA00023136"/>
    </source>
</evidence>
<feature type="transmembrane region" description="Helical" evidence="6">
    <location>
        <begin position="126"/>
        <end position="148"/>
    </location>
</feature>
<evidence type="ECO:0000256" key="3">
    <source>
        <dbReference type="ARBA" id="ARBA00022989"/>
    </source>
</evidence>
<dbReference type="Pfam" id="PF01034">
    <property type="entry name" value="Syndecan"/>
    <property type="match status" value="1"/>
</dbReference>
<feature type="non-terminal residue" evidence="8">
    <location>
        <position position="201"/>
    </location>
</feature>
<gene>
    <name evidence="8" type="ORF">CUNI_LOCUS10702</name>
</gene>
<protein>
    <recommendedName>
        <fullName evidence="7">Syndecan/Neurexin domain-containing protein</fullName>
    </recommendedName>
</protein>
<dbReference type="InterPro" id="IPR027789">
    <property type="entry name" value="Syndecan/Neurexin_dom"/>
</dbReference>
<dbReference type="GO" id="GO:0016020">
    <property type="term" value="C:membrane"/>
    <property type="evidence" value="ECO:0007669"/>
    <property type="project" value="UniProtKB-SubCell"/>
</dbReference>
<evidence type="ECO:0000256" key="2">
    <source>
        <dbReference type="ARBA" id="ARBA00022692"/>
    </source>
</evidence>
<reference evidence="8" key="1">
    <citation type="submission" date="2021-04" db="EMBL/GenBank/DDBJ databases">
        <authorList>
            <consortium name="Molecular Ecology Group"/>
        </authorList>
    </citation>
    <scope>NUCLEOTIDE SEQUENCE</scope>
</reference>
<evidence type="ECO:0000313" key="9">
    <source>
        <dbReference type="Proteomes" id="UP000678393"/>
    </source>
</evidence>
<feature type="region of interest" description="Disordered" evidence="5">
    <location>
        <begin position="171"/>
        <end position="201"/>
    </location>
</feature>
<evidence type="ECO:0000256" key="1">
    <source>
        <dbReference type="ARBA" id="ARBA00004479"/>
    </source>
</evidence>
<dbReference type="EMBL" id="CAJHNH020001968">
    <property type="protein sequence ID" value="CAG5125144.1"/>
    <property type="molecule type" value="Genomic_DNA"/>
</dbReference>
<dbReference type="OrthoDB" id="6275838at2759"/>
<proteinExistence type="predicted"/>
<keyword evidence="2 6" id="KW-0812">Transmembrane</keyword>
<feature type="domain" description="Syndecan/Neurexin" evidence="7">
    <location>
        <begin position="123"/>
        <end position="171"/>
    </location>
</feature>
<comment type="caution">
    <text evidence="8">The sequence shown here is derived from an EMBL/GenBank/DDBJ whole genome shotgun (WGS) entry which is preliminary data.</text>
</comment>
<sequence>HTTSREGVTDDIIFAGAGSGCRSDDDDDCAVVSSGNEDEIITAVVIIKKTTTLPTTTTVQAECTGPECDHSSKMSLPPGISTSTASLEGSLAGVNETSIHDGVGSFESTAQPGKDKQKAGDKGINLGLILGITGSVLVAVIVLCIALCKLRSRDEGTYKVDETQNFSALQSKKAGNGALASGSDSGGGKRGKKKDVKEWYV</sequence>
<keyword evidence="3 6" id="KW-1133">Transmembrane helix</keyword>
<feature type="compositionally biased region" description="Low complexity" evidence="5">
    <location>
        <begin position="174"/>
        <end position="183"/>
    </location>
</feature>
<accession>A0A8S3Z6N7</accession>
<dbReference type="Proteomes" id="UP000678393">
    <property type="component" value="Unassembled WGS sequence"/>
</dbReference>
<keyword evidence="4 6" id="KW-0472">Membrane</keyword>
<evidence type="ECO:0000313" key="8">
    <source>
        <dbReference type="EMBL" id="CAG5125144.1"/>
    </source>
</evidence>